<organism evidence="1">
    <name type="scientific">uncultured Phycisphaerae bacterium</name>
    <dbReference type="NCBI Taxonomy" id="904963"/>
    <lineage>
        <taxon>Bacteria</taxon>
        <taxon>Pseudomonadati</taxon>
        <taxon>Planctomycetota</taxon>
        <taxon>Phycisphaerae</taxon>
        <taxon>environmental samples</taxon>
    </lineage>
</organism>
<reference evidence="1" key="1">
    <citation type="submission" date="2020-02" db="EMBL/GenBank/DDBJ databases">
        <authorList>
            <person name="Meier V. D."/>
        </authorList>
    </citation>
    <scope>NUCLEOTIDE SEQUENCE</scope>
    <source>
        <strain evidence="1">AVDCRST_MAG64</strain>
    </source>
</reference>
<name>A0A6J4QCX7_9BACT</name>
<evidence type="ECO:0000313" key="1">
    <source>
        <dbReference type="EMBL" id="CAA9437201.1"/>
    </source>
</evidence>
<dbReference type="EMBL" id="CADCUQ010000896">
    <property type="protein sequence ID" value="CAA9437201.1"/>
    <property type="molecule type" value="Genomic_DNA"/>
</dbReference>
<gene>
    <name evidence="1" type="ORF">AVDCRST_MAG64-3872</name>
</gene>
<sequence length="29" mass="2819">MHDPPAMSVPPALSFQAPSAATALLAVGA</sequence>
<accession>A0A6J4QCX7</accession>
<dbReference type="AlphaFoldDB" id="A0A6J4QCX7"/>
<feature type="non-terminal residue" evidence="1">
    <location>
        <position position="29"/>
    </location>
</feature>
<protein>
    <submittedName>
        <fullName evidence="1">Uncharacterized protein</fullName>
    </submittedName>
</protein>
<proteinExistence type="predicted"/>